<name>A0A644YSW0_9ZZZZ</name>
<comment type="caution">
    <text evidence="1">The sequence shown here is derived from an EMBL/GenBank/DDBJ whole genome shotgun (WGS) entry which is preliminary data.</text>
</comment>
<reference evidence="1" key="1">
    <citation type="submission" date="2019-08" db="EMBL/GenBank/DDBJ databases">
        <authorList>
            <person name="Kucharzyk K."/>
            <person name="Murdoch R.W."/>
            <person name="Higgins S."/>
            <person name="Loffler F."/>
        </authorList>
    </citation>
    <scope>NUCLEOTIDE SEQUENCE</scope>
</reference>
<dbReference type="AlphaFoldDB" id="A0A644YSW0"/>
<protein>
    <submittedName>
        <fullName evidence="1">Uncharacterized protein</fullName>
    </submittedName>
</protein>
<evidence type="ECO:0000313" key="1">
    <source>
        <dbReference type="EMBL" id="MPM31048.1"/>
    </source>
</evidence>
<sequence>MLIYPRDETVGAASLAGYSGAEVIPGTEPAAGPMQSRAAID</sequence>
<gene>
    <name evidence="1" type="ORF">SDC9_77601</name>
</gene>
<organism evidence="1">
    <name type="scientific">bioreactor metagenome</name>
    <dbReference type="NCBI Taxonomy" id="1076179"/>
    <lineage>
        <taxon>unclassified sequences</taxon>
        <taxon>metagenomes</taxon>
        <taxon>ecological metagenomes</taxon>
    </lineage>
</organism>
<proteinExistence type="predicted"/>
<accession>A0A644YSW0</accession>
<dbReference type="EMBL" id="VSSQ01005963">
    <property type="protein sequence ID" value="MPM31048.1"/>
    <property type="molecule type" value="Genomic_DNA"/>
</dbReference>